<comment type="caution">
    <text evidence="2">The sequence shown here is derived from an EMBL/GenBank/DDBJ whole genome shotgun (WGS) entry which is preliminary data.</text>
</comment>
<evidence type="ECO:0000256" key="1">
    <source>
        <dbReference type="SAM" id="SignalP"/>
    </source>
</evidence>
<reference evidence="3" key="1">
    <citation type="submission" date="2019-01" db="EMBL/GenBank/DDBJ databases">
        <title>Gri0909 isolated from a small marine red alga.</title>
        <authorList>
            <person name="Kim J."/>
            <person name="Jeong S.E."/>
            <person name="Jeon C.O."/>
        </authorList>
    </citation>
    <scope>NUCLEOTIDE SEQUENCE [LARGE SCALE GENOMIC DNA]</scope>
    <source>
        <strain evidence="3">Gri0909</strain>
    </source>
</reference>
<organism evidence="2 3">
    <name type="scientific">Hwanghaeella grinnelliae</name>
    <dbReference type="NCBI Taxonomy" id="2500179"/>
    <lineage>
        <taxon>Bacteria</taxon>
        <taxon>Pseudomonadati</taxon>
        <taxon>Pseudomonadota</taxon>
        <taxon>Alphaproteobacteria</taxon>
        <taxon>Rhodospirillales</taxon>
        <taxon>Rhodospirillaceae</taxon>
        <taxon>Hwanghaeella</taxon>
    </lineage>
</organism>
<evidence type="ECO:0000313" key="3">
    <source>
        <dbReference type="Proteomes" id="UP000287447"/>
    </source>
</evidence>
<keyword evidence="3" id="KW-1185">Reference proteome</keyword>
<proteinExistence type="predicted"/>
<dbReference type="AlphaFoldDB" id="A0A437QMQ9"/>
<dbReference type="Proteomes" id="UP000287447">
    <property type="component" value="Unassembled WGS sequence"/>
</dbReference>
<accession>A0A437QMQ9</accession>
<gene>
    <name evidence="2" type="ORF">EOI86_10990</name>
</gene>
<dbReference type="RefSeq" id="WP_127765264.1">
    <property type="nucleotide sequence ID" value="NZ_SADE01000002.1"/>
</dbReference>
<protein>
    <submittedName>
        <fullName evidence="2">Tat pathway signal sequence domain protein</fullName>
    </submittedName>
</protein>
<name>A0A437QMQ9_9PROT</name>
<sequence length="141" mass="14874">MRFSTMIAGLFLVFAAVPAAHAQTGSQAVQVELNKLEPQANACRAYLVLQNGTESEFSSLRLDLVAFDTDGIVAKRLAVEAAPLPPGKTSLKLFDMSDLSCEGIGHLLLNSVLACGDQNGERTDCLDLVGVSAKPGLSLIK</sequence>
<evidence type="ECO:0000313" key="2">
    <source>
        <dbReference type="EMBL" id="RVU35787.1"/>
    </source>
</evidence>
<feature type="chain" id="PRO_5019075148" evidence="1">
    <location>
        <begin position="23"/>
        <end position="141"/>
    </location>
</feature>
<dbReference type="OrthoDB" id="7707524at2"/>
<keyword evidence="1" id="KW-0732">Signal</keyword>
<dbReference type="EMBL" id="SADE01000002">
    <property type="protein sequence ID" value="RVU35787.1"/>
    <property type="molecule type" value="Genomic_DNA"/>
</dbReference>
<feature type="signal peptide" evidence="1">
    <location>
        <begin position="1"/>
        <end position="22"/>
    </location>
</feature>